<comment type="pathway">
    <text evidence="6">Cofactor biosynthesis; tetrahydrofolate biosynthesis; 2-amino-4-hydroxy-6-hydroxymethyl-7,8-dihydropteridine diphosphate from 7,8-dihydroneopterin triphosphate: step 3/4.</text>
</comment>
<evidence type="ECO:0000256" key="20">
    <source>
        <dbReference type="ARBA" id="ARBA00023268"/>
    </source>
</evidence>
<dbReference type="CDD" id="cd00739">
    <property type="entry name" value="DHPS"/>
    <property type="match status" value="1"/>
</dbReference>
<evidence type="ECO:0000256" key="1">
    <source>
        <dbReference type="ARBA" id="ARBA00000012"/>
    </source>
</evidence>
<comment type="pathway">
    <text evidence="7">Cofactor biosynthesis; tetrahydrofolate biosynthesis; 2-amino-4-hydroxy-6-hydroxymethyl-7,8-dihydropteridine diphosphate from 7,8-dihydroneopterin triphosphate: step 4/4.</text>
</comment>
<feature type="domain" description="Pterin-binding" evidence="26">
    <location>
        <begin position="1014"/>
        <end position="1280"/>
    </location>
</feature>
<keyword evidence="17" id="KW-0067">ATP-binding</keyword>
<evidence type="ECO:0000313" key="28">
    <source>
        <dbReference type="Proteomes" id="UP000011761"/>
    </source>
</evidence>
<keyword evidence="15" id="KW-0547">Nucleotide-binding</keyword>
<evidence type="ECO:0000256" key="24">
    <source>
        <dbReference type="ARBA" id="ARBA00068111"/>
    </source>
</evidence>
<evidence type="ECO:0000256" key="18">
    <source>
        <dbReference type="ARBA" id="ARBA00022842"/>
    </source>
</evidence>
<dbReference type="GO" id="GO:0005740">
    <property type="term" value="C:mitochondrial envelope"/>
    <property type="evidence" value="ECO:0007669"/>
    <property type="project" value="TreeGrafter"/>
</dbReference>
<dbReference type="SUPFAM" id="SSF51717">
    <property type="entry name" value="Dihydropteroate synthetase-like"/>
    <property type="match status" value="1"/>
</dbReference>
<dbReference type="NCBIfam" id="TIGR01496">
    <property type="entry name" value="DHPS"/>
    <property type="match status" value="1"/>
</dbReference>
<protein>
    <recommendedName>
        <fullName evidence="23">Folic acid synthesis protein FOL1</fullName>
        <ecNumber evidence="10">2.5.1.15</ecNumber>
        <ecNumber evidence="12">2.7.6.3</ecNumber>
        <ecNumber evidence="11">4.1.2.25</ecNumber>
    </recommendedName>
    <alternativeName>
        <fullName evidence="24">Folic acid synthesis protein fol1</fullName>
    </alternativeName>
</protein>
<evidence type="ECO:0000256" key="12">
    <source>
        <dbReference type="ARBA" id="ARBA00013253"/>
    </source>
</evidence>
<dbReference type="InterPro" id="IPR006390">
    <property type="entry name" value="DHP_synth_dom"/>
</dbReference>
<evidence type="ECO:0000256" key="10">
    <source>
        <dbReference type="ARBA" id="ARBA00012458"/>
    </source>
</evidence>
<dbReference type="RefSeq" id="XP_007679530.1">
    <property type="nucleotide sequence ID" value="XM_007681340.1"/>
</dbReference>
<dbReference type="GO" id="GO:0004156">
    <property type="term" value="F:dihydropteroate synthase activity"/>
    <property type="evidence" value="ECO:0007669"/>
    <property type="project" value="UniProtKB-EC"/>
</dbReference>
<evidence type="ECO:0000256" key="25">
    <source>
        <dbReference type="SAM" id="MobiDB-lite"/>
    </source>
</evidence>
<dbReference type="GO" id="GO:0046872">
    <property type="term" value="F:metal ion binding"/>
    <property type="evidence" value="ECO:0007669"/>
    <property type="project" value="UniProtKB-KW"/>
</dbReference>
<evidence type="ECO:0000256" key="22">
    <source>
        <dbReference type="ARBA" id="ARBA00061548"/>
    </source>
</evidence>
<evidence type="ECO:0000256" key="21">
    <source>
        <dbReference type="ARBA" id="ARBA00058009"/>
    </source>
</evidence>
<evidence type="ECO:0000256" key="17">
    <source>
        <dbReference type="ARBA" id="ARBA00022840"/>
    </source>
</evidence>
<keyword evidence="20" id="KW-0511">Multifunctional enzyme</keyword>
<dbReference type="Gene3D" id="3.20.20.20">
    <property type="entry name" value="Dihydropteroate synthase-like"/>
    <property type="match status" value="1"/>
</dbReference>
<dbReference type="InterPro" id="IPR000489">
    <property type="entry name" value="Pterin-binding_dom"/>
</dbReference>
<dbReference type="KEGG" id="bcom:BAUCODRAFT_150674"/>
<feature type="compositionally biased region" description="Basic and acidic residues" evidence="25">
    <location>
        <begin position="557"/>
        <end position="579"/>
    </location>
</feature>
<evidence type="ECO:0000313" key="27">
    <source>
        <dbReference type="EMBL" id="EMC93329.1"/>
    </source>
</evidence>
<accession>M2N2X0</accession>
<dbReference type="GeneID" id="19109077"/>
<proteinExistence type="inferred from homology"/>
<evidence type="ECO:0000256" key="8">
    <source>
        <dbReference type="ARBA" id="ARBA00009640"/>
    </source>
</evidence>
<evidence type="ECO:0000256" key="6">
    <source>
        <dbReference type="ARBA" id="ARBA00005013"/>
    </source>
</evidence>
<evidence type="ECO:0000256" key="19">
    <source>
        <dbReference type="ARBA" id="ARBA00022909"/>
    </source>
</evidence>
<dbReference type="InterPro" id="IPR045031">
    <property type="entry name" value="DHP_synth-like"/>
</dbReference>
<evidence type="ECO:0000256" key="4">
    <source>
        <dbReference type="ARBA" id="ARBA00001946"/>
    </source>
</evidence>
<dbReference type="EC" id="2.7.6.3" evidence="12"/>
<dbReference type="EMBL" id="KB445560">
    <property type="protein sequence ID" value="EMC93329.1"/>
    <property type="molecule type" value="Genomic_DNA"/>
</dbReference>
<name>M2N2X0_BAUPA</name>
<comment type="similarity">
    <text evidence="9">In the C-terminal section; belongs to the DHPS family.</text>
</comment>
<dbReference type="GO" id="GO:0046654">
    <property type="term" value="P:tetrahydrofolate biosynthetic process"/>
    <property type="evidence" value="ECO:0007669"/>
    <property type="project" value="UniProtKB-UniPathway"/>
</dbReference>
<evidence type="ECO:0000256" key="11">
    <source>
        <dbReference type="ARBA" id="ARBA00013043"/>
    </source>
</evidence>
<keyword evidence="18" id="KW-0460">Magnesium</keyword>
<comment type="similarity">
    <text evidence="8">In the N-terminal section; belongs to the DHNA family.</text>
</comment>
<organism evidence="27 28">
    <name type="scientific">Baudoinia panamericana (strain UAMH 10762)</name>
    <name type="common">Angels' share fungus</name>
    <name type="synonym">Baudoinia compniacensis (strain UAMH 10762)</name>
    <dbReference type="NCBI Taxonomy" id="717646"/>
    <lineage>
        <taxon>Eukaryota</taxon>
        <taxon>Fungi</taxon>
        <taxon>Dikarya</taxon>
        <taxon>Ascomycota</taxon>
        <taxon>Pezizomycotina</taxon>
        <taxon>Dothideomycetes</taxon>
        <taxon>Dothideomycetidae</taxon>
        <taxon>Mycosphaerellales</taxon>
        <taxon>Teratosphaeriaceae</taxon>
        <taxon>Baudoinia</taxon>
    </lineage>
</organism>
<dbReference type="CDD" id="cd00483">
    <property type="entry name" value="HPPK"/>
    <property type="match status" value="1"/>
</dbReference>
<dbReference type="GO" id="GO:0003848">
    <property type="term" value="F:2-amino-4-hydroxy-6-hydroxymethyldihydropteridine diphosphokinase activity"/>
    <property type="evidence" value="ECO:0007669"/>
    <property type="project" value="UniProtKB-EC"/>
</dbReference>
<dbReference type="PROSITE" id="PS00793">
    <property type="entry name" value="DHPS_2"/>
    <property type="match status" value="1"/>
</dbReference>
<comment type="pathway">
    <text evidence="5">Cofactor biosynthesis; tetrahydrofolate biosynthesis; 7,8-dihydrofolate from 2-amino-4-hydroxy-6-hydroxymethyl-7,8-dihydropteridine diphosphate and 4-aminobenzoate: step 1/2.</text>
</comment>
<dbReference type="HOGENOM" id="CLU_262386_0_0_1"/>
<evidence type="ECO:0000256" key="16">
    <source>
        <dbReference type="ARBA" id="ARBA00022777"/>
    </source>
</evidence>
<feature type="compositionally biased region" description="Basic and acidic residues" evidence="25">
    <location>
        <begin position="473"/>
        <end position="482"/>
    </location>
</feature>
<comment type="function">
    <text evidence="21">Catalyzes three sequential steps of tetrahydrofolate biosynthesis.</text>
</comment>
<feature type="region of interest" description="Disordered" evidence="25">
    <location>
        <begin position="473"/>
        <end position="598"/>
    </location>
</feature>
<dbReference type="STRING" id="717646.M2N2X0"/>
<evidence type="ECO:0000256" key="15">
    <source>
        <dbReference type="ARBA" id="ARBA00022741"/>
    </source>
</evidence>
<keyword evidence="19" id="KW-0289">Folate biosynthesis</keyword>
<dbReference type="Pfam" id="PF00809">
    <property type="entry name" value="Pterin_bind"/>
    <property type="match status" value="1"/>
</dbReference>
<comment type="catalytic activity">
    <reaction evidence="2">
        <text>6-hydroxymethyl-7,8-dihydropterin + ATP = (7,8-dihydropterin-6-yl)methyl diphosphate + AMP + H(+)</text>
        <dbReference type="Rhea" id="RHEA:11412"/>
        <dbReference type="ChEBI" id="CHEBI:15378"/>
        <dbReference type="ChEBI" id="CHEBI:30616"/>
        <dbReference type="ChEBI" id="CHEBI:44841"/>
        <dbReference type="ChEBI" id="CHEBI:72950"/>
        <dbReference type="ChEBI" id="CHEBI:456215"/>
        <dbReference type="EC" id="2.7.6.3"/>
    </reaction>
</comment>
<dbReference type="Gene3D" id="3.30.70.560">
    <property type="entry name" value="7,8-Dihydro-6-hydroxymethylpterin-pyrophosphokinase HPPK"/>
    <property type="match status" value="1"/>
</dbReference>
<evidence type="ECO:0000256" key="5">
    <source>
        <dbReference type="ARBA" id="ARBA00004763"/>
    </source>
</evidence>
<dbReference type="SUPFAM" id="SSF55083">
    <property type="entry name" value="6-hydroxymethyl-7,8-dihydropterin pyrophosphokinase, HPPK"/>
    <property type="match status" value="1"/>
</dbReference>
<dbReference type="InterPro" id="IPR035907">
    <property type="entry name" value="Hppk_sf"/>
</dbReference>
<comment type="catalytic activity">
    <reaction evidence="1">
        <text>(7,8-dihydropterin-6-yl)methyl diphosphate + 4-aminobenzoate = 7,8-dihydropteroate + diphosphate</text>
        <dbReference type="Rhea" id="RHEA:19949"/>
        <dbReference type="ChEBI" id="CHEBI:17836"/>
        <dbReference type="ChEBI" id="CHEBI:17839"/>
        <dbReference type="ChEBI" id="CHEBI:33019"/>
        <dbReference type="ChEBI" id="CHEBI:72950"/>
        <dbReference type="EC" id="2.5.1.15"/>
    </reaction>
</comment>
<dbReference type="PANTHER" id="PTHR20941:SF1">
    <property type="entry name" value="FOLIC ACID SYNTHESIS PROTEIN FOL1"/>
    <property type="match status" value="1"/>
</dbReference>
<dbReference type="GO" id="GO:0005524">
    <property type="term" value="F:ATP binding"/>
    <property type="evidence" value="ECO:0007669"/>
    <property type="project" value="UniProtKB-KW"/>
</dbReference>
<dbReference type="GO" id="GO:0046656">
    <property type="term" value="P:folic acid biosynthetic process"/>
    <property type="evidence" value="ECO:0007669"/>
    <property type="project" value="UniProtKB-KW"/>
</dbReference>
<feature type="compositionally biased region" description="Basic and acidic residues" evidence="25">
    <location>
        <begin position="509"/>
        <end position="518"/>
    </location>
</feature>
<dbReference type="PANTHER" id="PTHR20941">
    <property type="entry name" value="FOLATE SYNTHESIS PROTEINS"/>
    <property type="match status" value="1"/>
</dbReference>
<evidence type="ECO:0000256" key="23">
    <source>
        <dbReference type="ARBA" id="ARBA00067568"/>
    </source>
</evidence>
<dbReference type="EC" id="2.5.1.15" evidence="10"/>
<evidence type="ECO:0000256" key="9">
    <source>
        <dbReference type="ARBA" id="ARBA00009951"/>
    </source>
</evidence>
<dbReference type="FunFam" id="3.20.20.20:FF:000006">
    <property type="entry name" value="Dihydropteroate synthase"/>
    <property type="match status" value="1"/>
</dbReference>
<dbReference type="InterPro" id="IPR000550">
    <property type="entry name" value="Hppk"/>
</dbReference>
<dbReference type="NCBIfam" id="TIGR01498">
    <property type="entry name" value="folK"/>
    <property type="match status" value="1"/>
</dbReference>
<dbReference type="EC" id="4.1.2.25" evidence="11"/>
<keyword evidence="28" id="KW-1185">Reference proteome</keyword>
<evidence type="ECO:0000256" key="7">
    <source>
        <dbReference type="ARBA" id="ARBA00005051"/>
    </source>
</evidence>
<dbReference type="eggNOG" id="KOG2544">
    <property type="taxonomic scope" value="Eukaryota"/>
</dbReference>
<dbReference type="UniPathway" id="UPA00077">
    <property type="reaction ID" value="UER00155"/>
</dbReference>
<keyword evidence="16" id="KW-0418">Kinase</keyword>
<feature type="compositionally biased region" description="Acidic residues" evidence="25">
    <location>
        <begin position="531"/>
        <end position="550"/>
    </location>
</feature>
<evidence type="ECO:0000256" key="13">
    <source>
        <dbReference type="ARBA" id="ARBA00022679"/>
    </source>
</evidence>
<dbReference type="GO" id="GO:0004150">
    <property type="term" value="F:dihydroneopterin aldolase activity"/>
    <property type="evidence" value="ECO:0007669"/>
    <property type="project" value="UniProtKB-EC"/>
</dbReference>
<dbReference type="Proteomes" id="UP000011761">
    <property type="component" value="Unassembled WGS sequence"/>
</dbReference>
<dbReference type="InterPro" id="IPR011005">
    <property type="entry name" value="Dihydropteroate_synth-like_sf"/>
</dbReference>
<reference evidence="27 28" key="1">
    <citation type="journal article" date="2012" name="PLoS Pathog.">
        <title>Diverse lifestyles and strategies of plant pathogenesis encoded in the genomes of eighteen Dothideomycetes fungi.</title>
        <authorList>
            <person name="Ohm R.A."/>
            <person name="Feau N."/>
            <person name="Henrissat B."/>
            <person name="Schoch C.L."/>
            <person name="Horwitz B.A."/>
            <person name="Barry K.W."/>
            <person name="Condon B.J."/>
            <person name="Copeland A.C."/>
            <person name="Dhillon B."/>
            <person name="Glaser F."/>
            <person name="Hesse C.N."/>
            <person name="Kosti I."/>
            <person name="LaButti K."/>
            <person name="Lindquist E.A."/>
            <person name="Lucas S."/>
            <person name="Salamov A.A."/>
            <person name="Bradshaw R.E."/>
            <person name="Ciuffetti L."/>
            <person name="Hamelin R.C."/>
            <person name="Kema G.H.J."/>
            <person name="Lawrence C."/>
            <person name="Scott J.A."/>
            <person name="Spatafora J.W."/>
            <person name="Turgeon B.G."/>
            <person name="de Wit P.J.G.M."/>
            <person name="Zhong S."/>
            <person name="Goodwin S.B."/>
            <person name="Grigoriev I.V."/>
        </authorList>
    </citation>
    <scope>NUCLEOTIDE SEQUENCE [LARGE SCALE GENOMIC DNA]</scope>
    <source>
        <strain evidence="27 28">UAMH 10762</strain>
    </source>
</reference>
<comment type="cofactor">
    <cofactor evidence="4">
        <name>Mg(2+)</name>
        <dbReference type="ChEBI" id="CHEBI:18420"/>
    </cofactor>
</comment>
<comment type="catalytic activity">
    <reaction evidence="3">
        <text>7,8-dihydroneopterin = 6-hydroxymethyl-7,8-dihydropterin + glycolaldehyde</text>
        <dbReference type="Rhea" id="RHEA:10540"/>
        <dbReference type="ChEBI" id="CHEBI:17001"/>
        <dbReference type="ChEBI" id="CHEBI:17071"/>
        <dbReference type="ChEBI" id="CHEBI:44841"/>
        <dbReference type="EC" id="4.1.2.25"/>
    </reaction>
</comment>
<evidence type="ECO:0000259" key="26">
    <source>
        <dbReference type="PROSITE" id="PS50972"/>
    </source>
</evidence>
<dbReference type="OrthoDB" id="615426at2759"/>
<dbReference type="PROSITE" id="PS50972">
    <property type="entry name" value="PTERIN_BINDING"/>
    <property type="match status" value="1"/>
</dbReference>
<gene>
    <name evidence="27" type="ORF">BAUCODRAFT_150674</name>
</gene>
<keyword evidence="13" id="KW-0808">Transferase</keyword>
<keyword evidence="14" id="KW-0479">Metal-binding</keyword>
<evidence type="ECO:0000256" key="2">
    <source>
        <dbReference type="ARBA" id="ARBA00000198"/>
    </source>
</evidence>
<sequence>MSPSYRSDKVSQLVLQIYREPSGAALSRPFAQIDLRHVLLSNVCVIRIKAFESWGLDISISGHLNLGVLAPSKRNGDTAEYRGTEEAMPYLFDRLVADTTAKLSGQHFDNAYDALRLAENELLSSLQGSDLAGILDFTALELTAVNNRRRRFTQSILLYADGTPHYTTPPRNALPSAAQDAEADTCVSNITLEGAQAQTETTPIIMRAQEFRTLHTETTRKLGIPSAQVTLSMDNPSSSEKEYCSVDMAVEQLEMHCQRTDHTALLGCLSAAAALSESFPKVLTLNLEARPLQIQSRYNNELNESFAATVTLHVRGLRFPRPTVRLHNVDLHYGQVRINSLGPESVRMRQKLAIGFRTAVRHPGRGLTISSPKSLSDEIGRIFYLASNTAEMLASRMPFERPESVPRLMSEAILRVLQVQNMVPEVDHVQIATKLYNADGTVRSLFTDAATAQLDPQGEPDDVDVALVDRETAQVDDPRDIPAMKTAAGQRISHEEAAAHPIGAPPFSTRRDAPELPREAQNTAVVRDLDYQQEESEPWLEEPRDSEEDTCATNDHVASERSTNDRTGKELAAVRKEDNPGVPLADSGETSASGPTNEGFRVLEEHTGFQRYGLRTNWDKPPPTHPGMDSFVPQTMRGNTECGIRYIRSFSYSIMAAVPDQPSVAVAFATGPPATESLLTGSDTLKLILRSRRFTKSNGVRVSPPLSATLRFPTLKGLACARYGACDVIIKSTGHLLDSKKDDDGGQNLASILLALTDRLKTIIFPILADDATSRNCDELACHVANALKGARKIFPEALRPRMFVVELRQKRLAERRAGLKLLGVGKSDCSGNAYRDTTFLALGSNIGERLQTIEEACRLIDKSGEIRITGTSPLYETRPMYVEEQDLFLNGVCQVDTSLGPTELLDKLQAIEQQLGRVKTVEKGPRSIDLDILLYKGKRLATERLTIPHALMHEREFVLRPLADITQDVVDPLNGSAVNLLRTVESKPRNMFPYTPLGPENAAIRAIDPQRPTRIMSILNMTPDSFSDGGTHLTTDSEALKLTIARHIAGGATIIDVGGQSSRPNAPDVTAEDECLRVLKAIEAIKSLPEAKDVAISIDTYRATVAEAAIKAGAHIVNDISAGLLDPEMLPTVARLGCTYVMMHMRGTPATMQSDENTSYPDGLVRTMIGELSARLNAAQAAGIRRWRIILDPGIGFSKTQEHNLEILRRLPELINAPDLQNMPWLVGSSRKGFIGKITGVETARERTWGTAATVAAAVQGGADVVRVHDVKEMAQVAKMADAMYRRQ</sequence>
<evidence type="ECO:0000256" key="14">
    <source>
        <dbReference type="ARBA" id="ARBA00022723"/>
    </source>
</evidence>
<dbReference type="GO" id="GO:0016301">
    <property type="term" value="F:kinase activity"/>
    <property type="evidence" value="ECO:0007669"/>
    <property type="project" value="UniProtKB-KW"/>
</dbReference>
<dbReference type="Pfam" id="PF01288">
    <property type="entry name" value="HPPK"/>
    <property type="match status" value="1"/>
</dbReference>
<evidence type="ECO:0000256" key="3">
    <source>
        <dbReference type="ARBA" id="ARBA00001353"/>
    </source>
</evidence>
<comment type="similarity">
    <text evidence="22">In the central section; belongs to the HPPK family.</text>
</comment>